<name>A0ABY7DB31_MYAAR</name>
<reference evidence="1" key="1">
    <citation type="submission" date="2022-11" db="EMBL/GenBank/DDBJ databases">
        <title>Centuries of genome instability and evolution in soft-shell clam transmissible cancer (bioRxiv).</title>
        <authorList>
            <person name="Hart S.F.M."/>
            <person name="Yonemitsu M.A."/>
            <person name="Giersch R.M."/>
            <person name="Beal B.F."/>
            <person name="Arriagada G."/>
            <person name="Davis B.W."/>
            <person name="Ostrander E.A."/>
            <person name="Goff S.P."/>
            <person name="Metzger M.J."/>
        </authorList>
    </citation>
    <scope>NUCLEOTIDE SEQUENCE</scope>
    <source>
        <strain evidence="1">MELC-2E11</strain>
        <tissue evidence="1">Siphon/mantle</tissue>
    </source>
</reference>
<evidence type="ECO:0000313" key="1">
    <source>
        <dbReference type="EMBL" id="WAQ94891.1"/>
    </source>
</evidence>
<evidence type="ECO:0000313" key="2">
    <source>
        <dbReference type="Proteomes" id="UP001164746"/>
    </source>
</evidence>
<sequence>MSRGYCTVSPDKCFWKQHANTPYIFSFISVTENKTYGEMKAKYEDASGKLLSQEQVLERMGQELEDMIDVIEDMMIVVRDAMPVLQKLPFDQTR</sequence>
<gene>
    <name evidence="1" type="ORF">MAR_007362</name>
</gene>
<dbReference type="EMBL" id="CP111012">
    <property type="protein sequence ID" value="WAQ94891.1"/>
    <property type="molecule type" value="Genomic_DNA"/>
</dbReference>
<dbReference type="Proteomes" id="UP001164746">
    <property type="component" value="Chromosome 1"/>
</dbReference>
<proteinExistence type="predicted"/>
<keyword evidence="2" id="KW-1185">Reference proteome</keyword>
<organism evidence="1 2">
    <name type="scientific">Mya arenaria</name>
    <name type="common">Soft-shell clam</name>
    <dbReference type="NCBI Taxonomy" id="6604"/>
    <lineage>
        <taxon>Eukaryota</taxon>
        <taxon>Metazoa</taxon>
        <taxon>Spiralia</taxon>
        <taxon>Lophotrochozoa</taxon>
        <taxon>Mollusca</taxon>
        <taxon>Bivalvia</taxon>
        <taxon>Autobranchia</taxon>
        <taxon>Heteroconchia</taxon>
        <taxon>Euheterodonta</taxon>
        <taxon>Imparidentia</taxon>
        <taxon>Neoheterodontei</taxon>
        <taxon>Myida</taxon>
        <taxon>Myoidea</taxon>
        <taxon>Myidae</taxon>
        <taxon>Mya</taxon>
    </lineage>
</organism>
<protein>
    <submittedName>
        <fullName evidence="1">Uncharacterized protein</fullName>
    </submittedName>
</protein>
<accession>A0ABY7DB31</accession>